<evidence type="ECO:0000256" key="13">
    <source>
        <dbReference type="ARBA" id="ARBA00023157"/>
    </source>
</evidence>
<dbReference type="PANTHER" id="PTHR11782">
    <property type="entry name" value="ADENOSINE/GUANOSINE DIPHOSPHATASE"/>
    <property type="match status" value="1"/>
</dbReference>
<evidence type="ECO:0000256" key="21">
    <source>
        <dbReference type="ARBA" id="ARBA00048053"/>
    </source>
</evidence>
<comment type="catalytic activity">
    <reaction evidence="20">
        <text>CDP + H2O = CMP + phosphate + H(+)</text>
        <dbReference type="Rhea" id="RHEA:64880"/>
        <dbReference type="ChEBI" id="CHEBI:15377"/>
        <dbReference type="ChEBI" id="CHEBI:15378"/>
        <dbReference type="ChEBI" id="CHEBI:43474"/>
        <dbReference type="ChEBI" id="CHEBI:58069"/>
        <dbReference type="ChEBI" id="CHEBI:60377"/>
        <dbReference type="EC" id="3.6.1.6"/>
    </reaction>
    <physiologicalReaction direction="left-to-right" evidence="20">
        <dbReference type="Rhea" id="RHEA:64881"/>
    </physiologicalReaction>
</comment>
<proteinExistence type="inferred from homology"/>
<evidence type="ECO:0000256" key="26">
    <source>
        <dbReference type="RuleBase" id="RU003833"/>
    </source>
</evidence>
<comment type="catalytic activity">
    <reaction evidence="24">
        <text>ADP + H2O = AMP + phosphate + H(+)</text>
        <dbReference type="Rhea" id="RHEA:61436"/>
        <dbReference type="ChEBI" id="CHEBI:15377"/>
        <dbReference type="ChEBI" id="CHEBI:15378"/>
        <dbReference type="ChEBI" id="CHEBI:43474"/>
        <dbReference type="ChEBI" id="CHEBI:456215"/>
        <dbReference type="ChEBI" id="CHEBI:456216"/>
        <dbReference type="EC" id="3.6.1.6"/>
    </reaction>
    <physiologicalReaction direction="left-to-right" evidence="24">
        <dbReference type="Rhea" id="RHEA:61437"/>
    </physiologicalReaction>
</comment>
<evidence type="ECO:0000256" key="10">
    <source>
        <dbReference type="ARBA" id="ARBA00022824"/>
    </source>
</evidence>
<evidence type="ECO:0000256" key="20">
    <source>
        <dbReference type="ARBA" id="ARBA00047813"/>
    </source>
</evidence>
<feature type="signal peptide" evidence="27">
    <location>
        <begin position="1"/>
        <end position="21"/>
    </location>
</feature>
<evidence type="ECO:0000256" key="6">
    <source>
        <dbReference type="ARBA" id="ARBA00009283"/>
    </source>
</evidence>
<evidence type="ECO:0000256" key="17">
    <source>
        <dbReference type="ARBA" id="ARBA00042507"/>
    </source>
</evidence>
<comment type="pathway">
    <text evidence="5">Protein modification; protein glycosylation.</text>
</comment>
<protein>
    <recommendedName>
        <fullName evidence="15">nucleoside diphosphate phosphatase</fullName>
        <ecNumber evidence="15">3.6.1.6</ecNumber>
    </recommendedName>
    <alternativeName>
        <fullName evidence="16">Guanosine-diphosphatase ENTPD5</fullName>
    </alternativeName>
    <alternativeName>
        <fullName evidence="17">Uridine-diphosphatase ENTPD5</fullName>
    </alternativeName>
</protein>
<evidence type="ECO:0000256" key="22">
    <source>
        <dbReference type="ARBA" id="ARBA00048075"/>
    </source>
</evidence>
<evidence type="ECO:0000256" key="23">
    <source>
        <dbReference type="ARBA" id="ARBA00048756"/>
    </source>
</evidence>
<dbReference type="EC" id="3.6.1.6" evidence="15"/>
<evidence type="ECO:0000256" key="19">
    <source>
        <dbReference type="ARBA" id="ARBA00046723"/>
    </source>
</evidence>
<dbReference type="PANTHER" id="PTHR11782:SF35">
    <property type="entry name" value="NUCLEOSIDE DIPHOSPHATE PHOSPHATASE ENTPD5"/>
    <property type="match status" value="1"/>
</dbReference>
<evidence type="ECO:0000256" key="3">
    <source>
        <dbReference type="ARBA" id="ARBA00004240"/>
    </source>
</evidence>
<keyword evidence="11" id="KW-0106">Calcium</keyword>
<name>A0ABN9D3Z6_9NEOB</name>
<gene>
    <name evidence="28" type="ORF">SPARVUS_LOCUS6504229</name>
</gene>
<keyword evidence="29" id="KW-1185">Reference proteome</keyword>
<evidence type="ECO:0000256" key="5">
    <source>
        <dbReference type="ARBA" id="ARBA00004922"/>
    </source>
</evidence>
<accession>A0ABN9D3Z6</accession>
<evidence type="ECO:0000256" key="9">
    <source>
        <dbReference type="ARBA" id="ARBA00022801"/>
    </source>
</evidence>
<comment type="catalytic activity">
    <reaction evidence="22">
        <text>UDP + H2O = UMP + phosphate + H(+)</text>
        <dbReference type="Rhea" id="RHEA:64876"/>
        <dbReference type="ChEBI" id="CHEBI:15377"/>
        <dbReference type="ChEBI" id="CHEBI:15378"/>
        <dbReference type="ChEBI" id="CHEBI:43474"/>
        <dbReference type="ChEBI" id="CHEBI:57865"/>
        <dbReference type="ChEBI" id="CHEBI:58223"/>
        <dbReference type="EC" id="3.6.1.6"/>
    </reaction>
    <physiologicalReaction direction="left-to-right" evidence="22">
        <dbReference type="Rhea" id="RHEA:64877"/>
    </physiologicalReaction>
</comment>
<evidence type="ECO:0000313" key="29">
    <source>
        <dbReference type="Proteomes" id="UP001162483"/>
    </source>
</evidence>
<dbReference type="Proteomes" id="UP001162483">
    <property type="component" value="Unassembled WGS sequence"/>
</dbReference>
<evidence type="ECO:0000256" key="1">
    <source>
        <dbReference type="ARBA" id="ARBA00001913"/>
    </source>
</evidence>
<evidence type="ECO:0000256" key="16">
    <source>
        <dbReference type="ARBA" id="ARBA00042111"/>
    </source>
</evidence>
<comment type="cofactor">
    <cofactor evidence="2">
        <name>Mg(2+)</name>
        <dbReference type="ChEBI" id="CHEBI:18420"/>
    </cofactor>
</comment>
<evidence type="ECO:0000256" key="4">
    <source>
        <dbReference type="ARBA" id="ARBA00004613"/>
    </source>
</evidence>
<evidence type="ECO:0000256" key="24">
    <source>
        <dbReference type="ARBA" id="ARBA00049217"/>
    </source>
</evidence>
<evidence type="ECO:0000313" key="28">
    <source>
        <dbReference type="EMBL" id="CAI9567209.1"/>
    </source>
</evidence>
<dbReference type="PROSITE" id="PS01238">
    <property type="entry name" value="GDA1_CD39_NTPASE"/>
    <property type="match status" value="1"/>
</dbReference>
<evidence type="ECO:0000256" key="7">
    <source>
        <dbReference type="ARBA" id="ARBA00022525"/>
    </source>
</evidence>
<comment type="catalytic activity">
    <reaction evidence="23">
        <text>GDP + H2O = GMP + phosphate + H(+)</text>
        <dbReference type="Rhea" id="RHEA:22156"/>
        <dbReference type="ChEBI" id="CHEBI:15377"/>
        <dbReference type="ChEBI" id="CHEBI:15378"/>
        <dbReference type="ChEBI" id="CHEBI:43474"/>
        <dbReference type="ChEBI" id="CHEBI:58115"/>
        <dbReference type="ChEBI" id="CHEBI:58189"/>
        <dbReference type="EC" id="3.6.1.6"/>
    </reaction>
    <physiologicalReaction direction="left-to-right" evidence="23">
        <dbReference type="Rhea" id="RHEA:22157"/>
    </physiologicalReaction>
</comment>
<comment type="subunit">
    <text evidence="19">Monomer; active form. Homodimer; disulfide-linked. Homodimers are enzymatically inactive.</text>
</comment>
<comment type="subcellular location">
    <subcellularLocation>
        <location evidence="3">Endoplasmic reticulum</location>
    </subcellularLocation>
    <subcellularLocation>
        <location evidence="4">Secreted</location>
    </subcellularLocation>
</comment>
<dbReference type="EMBL" id="CATNWA010014090">
    <property type="protein sequence ID" value="CAI9567209.1"/>
    <property type="molecule type" value="Genomic_DNA"/>
</dbReference>
<comment type="cofactor">
    <cofactor evidence="1">
        <name>Ca(2+)</name>
        <dbReference type="ChEBI" id="CHEBI:29108"/>
    </cofactor>
</comment>
<keyword evidence="10" id="KW-0256">Endoplasmic reticulum</keyword>
<evidence type="ECO:0000256" key="12">
    <source>
        <dbReference type="ARBA" id="ARBA00022842"/>
    </source>
</evidence>
<keyword evidence="8 27" id="KW-0732">Signal</keyword>
<reference evidence="28" key="1">
    <citation type="submission" date="2023-05" db="EMBL/GenBank/DDBJ databases">
        <authorList>
            <person name="Stuckert A."/>
        </authorList>
    </citation>
    <scope>NUCLEOTIDE SEQUENCE</scope>
</reference>
<comment type="catalytic activity">
    <reaction evidence="25">
        <text>IDP + H2O = IMP + phosphate + H(+)</text>
        <dbReference type="Rhea" id="RHEA:35207"/>
        <dbReference type="ChEBI" id="CHEBI:15377"/>
        <dbReference type="ChEBI" id="CHEBI:15378"/>
        <dbReference type="ChEBI" id="CHEBI:43474"/>
        <dbReference type="ChEBI" id="CHEBI:58053"/>
        <dbReference type="ChEBI" id="CHEBI:58280"/>
        <dbReference type="EC" id="3.6.1.6"/>
    </reaction>
    <physiologicalReaction direction="left-to-right" evidence="25">
        <dbReference type="Rhea" id="RHEA:35208"/>
    </physiologicalReaction>
</comment>
<keyword evidence="9 26" id="KW-0378">Hydrolase</keyword>
<comment type="function">
    <text evidence="18">Hydrolyzes nucleoside diphosphates with a preference for GDP, IDP and UDP compared to ADP and CDP. In the lumen of the endoplasmic reticulum, hydrolyzes UDP that acts as an end-product feedback inhibitor of the UDP-Glc:glycoprotein glucosyltransferases. UMP can be transported back by an UDP-sugar antiporter to the cytosol where it is consumed to regenerate UDP-glucose. Therefore, it positively regulates protein reglucosylation by clearing UDP from the ER lumen and by promoting the regeneration of UDP-glucose. Protein reglucosylation is essential to proper glycoprotein folding and quality control in the ER.</text>
</comment>
<comment type="caution">
    <text evidence="28">The sequence shown here is derived from an EMBL/GenBank/DDBJ whole genome shotgun (WGS) entry which is preliminary data.</text>
</comment>
<dbReference type="Pfam" id="PF01150">
    <property type="entry name" value="GDA1_CD39"/>
    <property type="match status" value="1"/>
</dbReference>
<evidence type="ECO:0000256" key="8">
    <source>
        <dbReference type="ARBA" id="ARBA00022729"/>
    </source>
</evidence>
<feature type="chain" id="PRO_5045158412" description="nucleoside diphosphate phosphatase" evidence="27">
    <location>
        <begin position="22"/>
        <end position="422"/>
    </location>
</feature>
<keyword evidence="7" id="KW-0964">Secreted</keyword>
<comment type="catalytic activity">
    <reaction evidence="21">
        <text>a ribonucleoside 5'-diphosphate + H2O = a ribonucleoside 5'-phosphate + phosphate + H(+)</text>
        <dbReference type="Rhea" id="RHEA:36799"/>
        <dbReference type="ChEBI" id="CHEBI:15377"/>
        <dbReference type="ChEBI" id="CHEBI:15378"/>
        <dbReference type="ChEBI" id="CHEBI:43474"/>
        <dbReference type="ChEBI" id="CHEBI:57930"/>
        <dbReference type="ChEBI" id="CHEBI:58043"/>
        <dbReference type="EC" id="3.6.1.6"/>
    </reaction>
    <physiologicalReaction direction="left-to-right" evidence="21">
        <dbReference type="Rhea" id="RHEA:36800"/>
    </physiologicalReaction>
</comment>
<evidence type="ECO:0000256" key="11">
    <source>
        <dbReference type="ARBA" id="ARBA00022837"/>
    </source>
</evidence>
<evidence type="ECO:0000256" key="14">
    <source>
        <dbReference type="ARBA" id="ARBA00023180"/>
    </source>
</evidence>
<evidence type="ECO:0000256" key="15">
    <source>
        <dbReference type="ARBA" id="ARBA00038863"/>
    </source>
</evidence>
<organism evidence="28 29">
    <name type="scientific">Staurois parvus</name>
    <dbReference type="NCBI Taxonomy" id="386267"/>
    <lineage>
        <taxon>Eukaryota</taxon>
        <taxon>Metazoa</taxon>
        <taxon>Chordata</taxon>
        <taxon>Craniata</taxon>
        <taxon>Vertebrata</taxon>
        <taxon>Euteleostomi</taxon>
        <taxon>Amphibia</taxon>
        <taxon>Batrachia</taxon>
        <taxon>Anura</taxon>
        <taxon>Neobatrachia</taxon>
        <taxon>Ranoidea</taxon>
        <taxon>Ranidae</taxon>
        <taxon>Staurois</taxon>
    </lineage>
</organism>
<dbReference type="InterPro" id="IPR000407">
    <property type="entry name" value="GDA1_CD39_NTPase"/>
</dbReference>
<keyword evidence="12" id="KW-0460">Magnesium</keyword>
<evidence type="ECO:0000256" key="27">
    <source>
        <dbReference type="SAM" id="SignalP"/>
    </source>
</evidence>
<keyword evidence="13" id="KW-1015">Disulfide bond</keyword>
<evidence type="ECO:0000256" key="2">
    <source>
        <dbReference type="ARBA" id="ARBA00001946"/>
    </source>
</evidence>
<evidence type="ECO:0000256" key="25">
    <source>
        <dbReference type="ARBA" id="ARBA00049328"/>
    </source>
</evidence>
<dbReference type="Gene3D" id="3.30.420.40">
    <property type="match status" value="1"/>
</dbReference>
<comment type="similarity">
    <text evidence="6 26">Belongs to the GDA1/CD39 NTPase family.</text>
</comment>
<evidence type="ECO:0000256" key="18">
    <source>
        <dbReference type="ARBA" id="ARBA00045733"/>
    </source>
</evidence>
<sequence>MCSWIPTSMLCLTLFLAFCSSDTDPAPDLRSVLPSEVNSKYNTIYGIVFDAGSTGTRIHIYTFHQRAAGSPLELDGEIFESVKPGLSAYANQPEKGADAVLSLLQLAQDAVPSSHWQKTPLILKATAGFRLLPVHQAEGLLSEVRKVFNSSPFLVPENSVTILDGTDEGILAWITVNFLTGRLHGDHSVGTLDLGGASTQITFLPLNKATLDETPQESLASFELFNSTYRLYTRSYLGLGLKEARLAVLEASVSVAQQEQTFRSHCFPPALNGSWVFSGVTYRYGGHSDGLTGFHLCYSEVQRIVVGKLHQVEEIRHSPFYAFSYYYDRAVDSSLIDFENGGVLEVRDFAQKAREVCDHMTSDSSHSHFLCMDLTYITALLREGFGFEDGTILQLTKKVRNVEMSWTLGAAFHVLQSLLLLE</sequence>
<dbReference type="Gene3D" id="3.30.420.150">
    <property type="entry name" value="Exopolyphosphatase. Domain 2"/>
    <property type="match status" value="1"/>
</dbReference>
<keyword evidence="14" id="KW-0325">Glycoprotein</keyword>